<gene>
    <name evidence="6" type="ORF">A0U93_11700</name>
</gene>
<dbReference type="RefSeq" id="WP_077807520.1">
    <property type="nucleotide sequence ID" value="NZ_BJXS01000006.1"/>
</dbReference>
<dbReference type="InterPro" id="IPR003439">
    <property type="entry name" value="ABC_transporter-like_ATP-bd"/>
</dbReference>
<evidence type="ECO:0000256" key="1">
    <source>
        <dbReference type="ARBA" id="ARBA00022448"/>
    </source>
</evidence>
<dbReference type="InterPro" id="IPR050107">
    <property type="entry name" value="ABC_carbohydrate_import_ATPase"/>
</dbReference>
<evidence type="ECO:0000256" key="4">
    <source>
        <dbReference type="ARBA" id="ARBA00022741"/>
    </source>
</evidence>
<evidence type="ECO:0000313" key="6">
    <source>
        <dbReference type="EMBL" id="AQS88488.1"/>
    </source>
</evidence>
<evidence type="ECO:0000313" key="7">
    <source>
        <dbReference type="Proteomes" id="UP000188604"/>
    </source>
</evidence>
<dbReference type="PROSITE" id="PS50893">
    <property type="entry name" value="ABC_TRANSPORTER_2"/>
    <property type="match status" value="2"/>
</dbReference>
<keyword evidence="2" id="KW-0762">Sugar transport</keyword>
<reference evidence="6 7" key="1">
    <citation type="submission" date="2016-03" db="EMBL/GenBank/DDBJ databases">
        <title>Acetic acid bacteria sequencing.</title>
        <authorList>
            <person name="Brandt J."/>
            <person name="Jakob F."/>
            <person name="Vogel R.F."/>
        </authorList>
    </citation>
    <scope>NUCLEOTIDE SEQUENCE [LARGE SCALE GENOMIC DNA]</scope>
    <source>
        <strain evidence="6 7">NBRC 101099</strain>
    </source>
</reference>
<name>A0A1U9KRN7_9PROT</name>
<sequence length="515" mass="55206">MQLHVHHVAKSFGAVAALRDVSLELNAGEVLGLLGENGAGKSTLIKILTGLDTHDAGDIRLDGRLVRFANPRQAQENGIAAVYQEINLIPERSVAENLFLNRAPKRARYFIDRKAMLRDARTLLGRYGLSIDPGRTLRTLGLGTQQLISIIRVVSLGARVVILDEPTSALSGNEVELLYGIVRKLREEGIGIIYVSHRLSECYALCDRMTVLRDGVMAVTAPTRDLPRAKLVAAMLGRELAADEHAETGISVSTSAPQDAALTVRGLSWRGRVVDVSLTVGRGEIVGLAGLLGSGRTETMKAIYGASPPDRGQVAVRGHTLPHSTPASSLGSGLTFLSEDRRSEGIFPHLSLSENLSASMLSRIARWGVISRKSQNEMVDRYLLRLGIKSSGSGAPIESLSGGNQQKVLIGRALSTEPSIVMLDDPTRGIDVGAKAEIHRTIRELAAQGLGVLVTSSELPELVELTDRIVLLDEGHVIGEMTTSGHTAEDILAKIAHGQNARASEAVMVPEKETT</sequence>
<keyword evidence="4" id="KW-0547">Nucleotide-binding</keyword>
<dbReference type="Pfam" id="PF00005">
    <property type="entry name" value="ABC_tran"/>
    <property type="match status" value="2"/>
</dbReference>
<accession>A0A1U9KRN7</accession>
<evidence type="ECO:0000256" key="3">
    <source>
        <dbReference type="ARBA" id="ARBA00022737"/>
    </source>
</evidence>
<dbReference type="SUPFAM" id="SSF52540">
    <property type="entry name" value="P-loop containing nucleoside triphosphate hydrolases"/>
    <property type="match status" value="2"/>
</dbReference>
<dbReference type="SMART" id="SM00382">
    <property type="entry name" value="AAA"/>
    <property type="match status" value="2"/>
</dbReference>
<organism evidence="6 7">
    <name type="scientific">Neoasaia chiangmaiensis</name>
    <dbReference type="NCBI Taxonomy" id="320497"/>
    <lineage>
        <taxon>Bacteria</taxon>
        <taxon>Pseudomonadati</taxon>
        <taxon>Pseudomonadota</taxon>
        <taxon>Alphaproteobacteria</taxon>
        <taxon>Acetobacterales</taxon>
        <taxon>Acetobacteraceae</taxon>
        <taxon>Neoasaia</taxon>
    </lineage>
</organism>
<dbReference type="STRING" id="320497.A0U93_11700"/>
<dbReference type="InterPro" id="IPR027417">
    <property type="entry name" value="P-loop_NTPase"/>
</dbReference>
<keyword evidence="7" id="KW-1185">Reference proteome</keyword>
<proteinExistence type="predicted"/>
<keyword evidence="1" id="KW-0813">Transport</keyword>
<keyword evidence="5 6" id="KW-0067">ATP-binding</keyword>
<dbReference type="GO" id="GO:0016887">
    <property type="term" value="F:ATP hydrolysis activity"/>
    <property type="evidence" value="ECO:0007669"/>
    <property type="project" value="InterPro"/>
</dbReference>
<evidence type="ECO:0000256" key="5">
    <source>
        <dbReference type="ARBA" id="ARBA00022840"/>
    </source>
</evidence>
<dbReference type="InterPro" id="IPR003593">
    <property type="entry name" value="AAA+_ATPase"/>
</dbReference>
<dbReference type="PANTHER" id="PTHR43790:SF9">
    <property type="entry name" value="GALACTOFURANOSE TRANSPORTER ATP-BINDING PROTEIN YTFR"/>
    <property type="match status" value="1"/>
</dbReference>
<dbReference type="CDD" id="cd03216">
    <property type="entry name" value="ABC_Carb_Monos_I"/>
    <property type="match status" value="1"/>
</dbReference>
<dbReference type="Gene3D" id="3.40.50.300">
    <property type="entry name" value="P-loop containing nucleotide triphosphate hydrolases"/>
    <property type="match status" value="2"/>
</dbReference>
<dbReference type="InterPro" id="IPR017871">
    <property type="entry name" value="ABC_transporter-like_CS"/>
</dbReference>
<dbReference type="PROSITE" id="PS00211">
    <property type="entry name" value="ABC_TRANSPORTER_1"/>
    <property type="match status" value="1"/>
</dbReference>
<evidence type="ECO:0000256" key="2">
    <source>
        <dbReference type="ARBA" id="ARBA00022597"/>
    </source>
</evidence>
<protein>
    <submittedName>
        <fullName evidence="6">Sugar ABC transporter ATP-binding protein</fullName>
    </submittedName>
</protein>
<dbReference type="Proteomes" id="UP000188604">
    <property type="component" value="Chromosome"/>
</dbReference>
<dbReference type="EMBL" id="CP014691">
    <property type="protein sequence ID" value="AQS88488.1"/>
    <property type="molecule type" value="Genomic_DNA"/>
</dbReference>
<dbReference type="CDD" id="cd03215">
    <property type="entry name" value="ABC_Carb_Monos_II"/>
    <property type="match status" value="1"/>
</dbReference>
<dbReference type="KEGG" id="nch:A0U93_11700"/>
<dbReference type="OrthoDB" id="9805029at2"/>
<dbReference type="GO" id="GO:0005524">
    <property type="term" value="F:ATP binding"/>
    <property type="evidence" value="ECO:0007669"/>
    <property type="project" value="UniProtKB-KW"/>
</dbReference>
<keyword evidence="3" id="KW-0677">Repeat</keyword>
<dbReference type="PANTHER" id="PTHR43790">
    <property type="entry name" value="CARBOHYDRATE TRANSPORT ATP-BINDING PROTEIN MG119-RELATED"/>
    <property type="match status" value="1"/>
</dbReference>
<dbReference type="AlphaFoldDB" id="A0A1U9KRN7"/>